<accession>A0A0E9NLK4</accession>
<proteinExistence type="predicted"/>
<gene>
    <name evidence="1" type="ORF">G7K_4800-t1</name>
</gene>
<reference evidence="1 2" key="1">
    <citation type="journal article" date="2011" name="J. Gen. Appl. Microbiol.">
        <title>Draft genome sequencing of the enigmatic yeast Saitoella complicata.</title>
        <authorList>
            <person name="Nishida H."/>
            <person name="Hamamoto M."/>
            <person name="Sugiyama J."/>
        </authorList>
    </citation>
    <scope>NUCLEOTIDE SEQUENCE [LARGE SCALE GENOMIC DNA]</scope>
    <source>
        <strain evidence="1 2">NRRL Y-17804</strain>
    </source>
</reference>
<reference evidence="1 2" key="2">
    <citation type="journal article" date="2014" name="J. Gen. Appl. Microbiol.">
        <title>The early diverging ascomycetous budding yeast Saitoella complicata has three histone deacetylases belonging to the Clr6, Hos2, and Rpd3 lineages.</title>
        <authorList>
            <person name="Nishida H."/>
            <person name="Matsumoto T."/>
            <person name="Kondo S."/>
            <person name="Hamamoto M."/>
            <person name="Yoshikawa H."/>
        </authorList>
    </citation>
    <scope>NUCLEOTIDE SEQUENCE [LARGE SCALE GENOMIC DNA]</scope>
    <source>
        <strain evidence="1 2">NRRL Y-17804</strain>
    </source>
</reference>
<dbReference type="EMBL" id="BACD03000035">
    <property type="protein sequence ID" value="GAO50678.1"/>
    <property type="molecule type" value="Genomic_DNA"/>
</dbReference>
<reference evidence="1 2" key="3">
    <citation type="journal article" date="2015" name="Genome Announc.">
        <title>Draft Genome Sequence of the Archiascomycetous Yeast Saitoella complicata.</title>
        <authorList>
            <person name="Yamauchi K."/>
            <person name="Kondo S."/>
            <person name="Hamamoto M."/>
            <person name="Takahashi Y."/>
            <person name="Ogura Y."/>
            <person name="Hayashi T."/>
            <person name="Nishida H."/>
        </authorList>
    </citation>
    <scope>NUCLEOTIDE SEQUENCE [LARGE SCALE GENOMIC DNA]</scope>
    <source>
        <strain evidence="1 2">NRRL Y-17804</strain>
    </source>
</reference>
<evidence type="ECO:0000313" key="2">
    <source>
        <dbReference type="Proteomes" id="UP000033140"/>
    </source>
</evidence>
<dbReference type="AlphaFoldDB" id="A0A0E9NLK4"/>
<evidence type="ECO:0000313" key="1">
    <source>
        <dbReference type="EMBL" id="GAO50678.1"/>
    </source>
</evidence>
<dbReference type="Proteomes" id="UP000033140">
    <property type="component" value="Unassembled WGS sequence"/>
</dbReference>
<name>A0A0E9NLK4_SAICN</name>
<protein>
    <submittedName>
        <fullName evidence="1">Uncharacterized protein</fullName>
    </submittedName>
</protein>
<organism evidence="1 2">
    <name type="scientific">Saitoella complicata (strain BCRC 22490 / CBS 7301 / JCM 7358 / NBRC 10748 / NRRL Y-17804)</name>
    <dbReference type="NCBI Taxonomy" id="698492"/>
    <lineage>
        <taxon>Eukaryota</taxon>
        <taxon>Fungi</taxon>
        <taxon>Dikarya</taxon>
        <taxon>Ascomycota</taxon>
        <taxon>Taphrinomycotina</taxon>
        <taxon>Taphrinomycotina incertae sedis</taxon>
        <taxon>Saitoella</taxon>
    </lineage>
</organism>
<comment type="caution">
    <text evidence="1">The sequence shown here is derived from an EMBL/GenBank/DDBJ whole genome shotgun (WGS) entry which is preliminary data.</text>
</comment>
<keyword evidence="2" id="KW-1185">Reference proteome</keyword>
<sequence length="90" mass="10009">MCSGGAITGHTRRVANISDSFFLSYNPFDAILDLLIVFSRLRAADFSARSKTCGHASVAQPQLHPPNHQQSVDSQYNSFYTQRNIYLISS</sequence>